<dbReference type="PANTHER" id="PTHR43795">
    <property type="entry name" value="BIFUNCTIONAL ASPARTATE AMINOTRANSFERASE AND GLUTAMATE/ASPARTATE-PREPHENATE AMINOTRANSFERASE-RELATED"/>
    <property type="match status" value="1"/>
</dbReference>
<dbReference type="STRING" id="1531966.A0A0A1TG67"/>
<dbReference type="Proteomes" id="UP000039046">
    <property type="component" value="Unassembled WGS sequence"/>
</dbReference>
<reference evidence="4 5" key="1">
    <citation type="journal article" date="2015" name="Genome Announc.">
        <title>Draft Genome Sequence and Gene Annotation of the Entomopathogenic Fungus Verticillium hemipterigenum.</title>
        <authorList>
            <person name="Horn F."/>
            <person name="Habel A."/>
            <person name="Scharf D.H."/>
            <person name="Dworschak J."/>
            <person name="Brakhage A.A."/>
            <person name="Guthke R."/>
            <person name="Hertweck C."/>
            <person name="Linde J."/>
        </authorList>
    </citation>
    <scope>NUCLEOTIDE SEQUENCE [LARGE SCALE GENOMIC DNA]</scope>
</reference>
<dbReference type="GO" id="GO:0008483">
    <property type="term" value="F:transaminase activity"/>
    <property type="evidence" value="ECO:0007669"/>
    <property type="project" value="TreeGrafter"/>
</dbReference>
<gene>
    <name evidence="4" type="ORF">VHEMI09358</name>
</gene>
<evidence type="ECO:0000313" key="4">
    <source>
        <dbReference type="EMBL" id="CEJ93789.1"/>
    </source>
</evidence>
<dbReference type="EMBL" id="CDHN01000006">
    <property type="protein sequence ID" value="CEJ93789.1"/>
    <property type="molecule type" value="Genomic_DNA"/>
</dbReference>
<evidence type="ECO:0000259" key="3">
    <source>
        <dbReference type="Pfam" id="PF00155"/>
    </source>
</evidence>
<proteinExistence type="inferred from homology"/>
<dbReference type="AlphaFoldDB" id="A0A0A1TG67"/>
<dbReference type="Gene3D" id="3.40.640.10">
    <property type="entry name" value="Type I PLP-dependent aspartate aminotransferase-like (Major domain)"/>
    <property type="match status" value="1"/>
</dbReference>
<dbReference type="GO" id="GO:0030170">
    <property type="term" value="F:pyridoxal phosphate binding"/>
    <property type="evidence" value="ECO:0007669"/>
    <property type="project" value="InterPro"/>
</dbReference>
<feature type="domain" description="Aminotransferase class I/classII large" evidence="3">
    <location>
        <begin position="57"/>
        <end position="415"/>
    </location>
</feature>
<dbReference type="InterPro" id="IPR004839">
    <property type="entry name" value="Aminotransferase_I/II_large"/>
</dbReference>
<dbReference type="InterPro" id="IPR015424">
    <property type="entry name" value="PyrdxlP-dep_Trfase"/>
</dbReference>
<dbReference type="HOGENOM" id="CLU_017584_1_2_1"/>
<evidence type="ECO:0000256" key="1">
    <source>
        <dbReference type="ARBA" id="ARBA00007441"/>
    </source>
</evidence>
<dbReference type="PRINTS" id="PR00753">
    <property type="entry name" value="ACCSYNTHASE"/>
</dbReference>
<dbReference type="InterPro" id="IPR015421">
    <property type="entry name" value="PyrdxlP-dep_Trfase_major"/>
</dbReference>
<dbReference type="SUPFAM" id="SSF53383">
    <property type="entry name" value="PLP-dependent transferases"/>
    <property type="match status" value="1"/>
</dbReference>
<keyword evidence="5" id="KW-1185">Reference proteome</keyword>
<keyword evidence="2" id="KW-0663">Pyridoxal phosphate</keyword>
<comment type="similarity">
    <text evidence="1">Belongs to the class-I pyridoxal-phosphate-dependent aminotransferase family.</text>
</comment>
<dbReference type="CDD" id="cd00609">
    <property type="entry name" value="AAT_like"/>
    <property type="match status" value="1"/>
</dbReference>
<dbReference type="OrthoDB" id="7042322at2759"/>
<dbReference type="InterPro" id="IPR015422">
    <property type="entry name" value="PyrdxlP-dep_Trfase_small"/>
</dbReference>
<protein>
    <recommendedName>
        <fullName evidence="3">Aminotransferase class I/classII large domain-containing protein</fullName>
    </recommendedName>
</protein>
<sequence>MSLSKRASALTNPNPVLAALANLWDAKTNPDGYLSLGVAENTLQHELLSKHIHKNLAVPNEAFTYGDGCKDLGDSMARFLNRKLNPVKPLERSHIVITNGCTVGIEHAAWLFTDPGEAILLGRPYYTAFLDDATLRTGSKIAEVSFKGTDALGPGCVERYEKEIDNIEARGERVGALILCNPHNPLGRCYARDVVVEIMKLCQRRKLHLISDEIYACSIWDNVVDTEPAPEPFVSVLAIDPTDIIDPERVHVLWGMSKDFGANGIRMGALISQHNQEVHQRLQPLGLFGSTSSLADHVTTNILNDDAWVDDYLASNSRALSDSYAYVTSWAKKHHIPYAPGANAGFFVWLDFGAAYVKHHPEAQNADLDQVIMDALLKNRVFLAAGFRFGAEEAGWYRIVFSHERAYLDEGLRRIIQALEGPSMDRLTIA</sequence>
<name>A0A0A1TG67_9HYPO</name>
<dbReference type="GO" id="GO:0006520">
    <property type="term" value="P:amino acid metabolic process"/>
    <property type="evidence" value="ECO:0007669"/>
    <property type="project" value="TreeGrafter"/>
</dbReference>
<dbReference type="Pfam" id="PF00155">
    <property type="entry name" value="Aminotran_1_2"/>
    <property type="match status" value="1"/>
</dbReference>
<dbReference type="InterPro" id="IPR050478">
    <property type="entry name" value="Ethylene_sulfur-biosynth"/>
</dbReference>
<dbReference type="PANTHER" id="PTHR43795:SF63">
    <property type="entry name" value="PUTATIVE (AFU_ORTHOLOGUE AFUA_4G00630)-RELATED"/>
    <property type="match status" value="1"/>
</dbReference>
<dbReference type="InterPro" id="IPR004838">
    <property type="entry name" value="NHTrfase_class1_PyrdxlP-BS"/>
</dbReference>
<evidence type="ECO:0000256" key="2">
    <source>
        <dbReference type="ARBA" id="ARBA00022898"/>
    </source>
</evidence>
<dbReference type="Gene3D" id="3.90.1150.10">
    <property type="entry name" value="Aspartate Aminotransferase, domain 1"/>
    <property type="match status" value="1"/>
</dbReference>
<accession>A0A0A1TG67</accession>
<evidence type="ECO:0000313" key="5">
    <source>
        <dbReference type="Proteomes" id="UP000039046"/>
    </source>
</evidence>
<dbReference type="PROSITE" id="PS00105">
    <property type="entry name" value="AA_TRANSFER_CLASS_1"/>
    <property type="match status" value="1"/>
</dbReference>
<organism evidence="4 5">
    <name type="scientific">[Torrubiella] hemipterigena</name>
    <dbReference type="NCBI Taxonomy" id="1531966"/>
    <lineage>
        <taxon>Eukaryota</taxon>
        <taxon>Fungi</taxon>
        <taxon>Dikarya</taxon>
        <taxon>Ascomycota</taxon>
        <taxon>Pezizomycotina</taxon>
        <taxon>Sordariomycetes</taxon>
        <taxon>Hypocreomycetidae</taxon>
        <taxon>Hypocreales</taxon>
        <taxon>Clavicipitaceae</taxon>
        <taxon>Clavicipitaceae incertae sedis</taxon>
        <taxon>'Torrubiella' clade</taxon>
    </lineage>
</organism>